<comment type="caution">
    <text evidence="11">The sequence shown here is derived from an EMBL/GenBank/DDBJ whole genome shotgun (WGS) entry which is preliminary data.</text>
</comment>
<evidence type="ECO:0000313" key="11">
    <source>
        <dbReference type="EMBL" id="CAK8999366.1"/>
    </source>
</evidence>
<dbReference type="InterPro" id="IPR002048">
    <property type="entry name" value="EF_hand_dom"/>
</dbReference>
<feature type="domain" description="EF-hand" evidence="10">
    <location>
        <begin position="511"/>
        <end position="546"/>
    </location>
</feature>
<dbReference type="EMBL" id="CAXAMM010003315">
    <property type="protein sequence ID" value="CAK8999366.1"/>
    <property type="molecule type" value="Genomic_DNA"/>
</dbReference>
<dbReference type="EC" id="3.6.1.1" evidence="3"/>
<dbReference type="Pfam" id="PF00719">
    <property type="entry name" value="Pyrophosphatase"/>
    <property type="match status" value="1"/>
</dbReference>
<dbReference type="Gene3D" id="3.90.70.10">
    <property type="entry name" value="Cysteine proteinases"/>
    <property type="match status" value="1"/>
</dbReference>
<dbReference type="PROSITE" id="PS50203">
    <property type="entry name" value="CALPAIN_CAT"/>
    <property type="match status" value="1"/>
</dbReference>
<dbReference type="Gene3D" id="3.90.80.10">
    <property type="entry name" value="Inorganic pyrophosphatase"/>
    <property type="match status" value="1"/>
</dbReference>
<dbReference type="InterPro" id="IPR008162">
    <property type="entry name" value="Pyrophosphatase"/>
</dbReference>
<feature type="compositionally biased region" description="Polar residues" evidence="8">
    <location>
        <begin position="1256"/>
        <end position="1273"/>
    </location>
</feature>
<proteinExistence type="inferred from homology"/>
<dbReference type="PROSITE" id="PS50222">
    <property type="entry name" value="EF_HAND_2"/>
    <property type="match status" value="1"/>
</dbReference>
<dbReference type="SMART" id="SM00230">
    <property type="entry name" value="CysPc"/>
    <property type="match status" value="1"/>
</dbReference>
<dbReference type="InterPro" id="IPR011992">
    <property type="entry name" value="EF-hand-dom_pair"/>
</dbReference>
<dbReference type="InterPro" id="IPR001753">
    <property type="entry name" value="Enoyl-CoA_hydra/iso"/>
</dbReference>
<feature type="region of interest" description="Disordered" evidence="8">
    <location>
        <begin position="397"/>
        <end position="425"/>
    </location>
</feature>
<evidence type="ECO:0000256" key="1">
    <source>
        <dbReference type="ARBA" id="ARBA00001946"/>
    </source>
</evidence>
<reference evidence="11 12" key="1">
    <citation type="submission" date="2024-02" db="EMBL/GenBank/DDBJ databases">
        <authorList>
            <person name="Chen Y."/>
            <person name="Shah S."/>
            <person name="Dougan E. K."/>
            <person name="Thang M."/>
            <person name="Chan C."/>
        </authorList>
    </citation>
    <scope>NUCLEOTIDE SEQUENCE [LARGE SCALE GENOMIC DNA]</scope>
</reference>
<dbReference type="PANTHER" id="PTHR10286">
    <property type="entry name" value="INORGANIC PYROPHOSPHATASE"/>
    <property type="match status" value="1"/>
</dbReference>
<dbReference type="Gene3D" id="3.90.226.10">
    <property type="entry name" value="2-enoyl-CoA Hydratase, Chain A, domain 1"/>
    <property type="match status" value="1"/>
</dbReference>
<dbReference type="Pfam" id="PF00648">
    <property type="entry name" value="Peptidase_C2"/>
    <property type="match status" value="1"/>
</dbReference>
<keyword evidence="5" id="KW-0378">Hydrolase</keyword>
<feature type="non-terminal residue" evidence="11">
    <location>
        <position position="1"/>
    </location>
</feature>
<comment type="similarity">
    <text evidence="2">Belongs to the PPase family.</text>
</comment>
<dbReference type="Gene3D" id="1.10.238.10">
    <property type="entry name" value="EF-hand"/>
    <property type="match status" value="1"/>
</dbReference>
<dbReference type="Proteomes" id="UP001642464">
    <property type="component" value="Unassembled WGS sequence"/>
</dbReference>
<evidence type="ECO:0000256" key="2">
    <source>
        <dbReference type="ARBA" id="ARBA00006220"/>
    </source>
</evidence>
<dbReference type="SUPFAM" id="SSF52096">
    <property type="entry name" value="ClpP/crotonase"/>
    <property type="match status" value="1"/>
</dbReference>
<accession>A0ABP0IBS3</accession>
<evidence type="ECO:0000259" key="9">
    <source>
        <dbReference type="PROSITE" id="PS50203"/>
    </source>
</evidence>
<organism evidence="11 12">
    <name type="scientific">Durusdinium trenchii</name>
    <dbReference type="NCBI Taxonomy" id="1381693"/>
    <lineage>
        <taxon>Eukaryota</taxon>
        <taxon>Sar</taxon>
        <taxon>Alveolata</taxon>
        <taxon>Dinophyceae</taxon>
        <taxon>Suessiales</taxon>
        <taxon>Symbiodiniaceae</taxon>
        <taxon>Durusdinium</taxon>
    </lineage>
</organism>
<keyword evidence="12" id="KW-1185">Reference proteome</keyword>
<comment type="cofactor">
    <cofactor evidence="1">
        <name>Mg(2+)</name>
        <dbReference type="ChEBI" id="CHEBI:18420"/>
    </cofactor>
</comment>
<evidence type="ECO:0000256" key="7">
    <source>
        <dbReference type="PROSITE-ProRule" id="PRU00239"/>
    </source>
</evidence>
<dbReference type="InterPro" id="IPR029045">
    <property type="entry name" value="ClpP/crotonase-like_dom_sf"/>
</dbReference>
<gene>
    <name evidence="11" type="ORF">SCF082_LOCUS6019</name>
</gene>
<evidence type="ECO:0000256" key="8">
    <source>
        <dbReference type="SAM" id="MobiDB-lite"/>
    </source>
</evidence>
<evidence type="ECO:0000256" key="6">
    <source>
        <dbReference type="ARBA" id="ARBA00022842"/>
    </source>
</evidence>
<dbReference type="Pfam" id="PF00378">
    <property type="entry name" value="ECH_1"/>
    <property type="match status" value="1"/>
</dbReference>
<evidence type="ECO:0000256" key="3">
    <source>
        <dbReference type="ARBA" id="ARBA00012146"/>
    </source>
</evidence>
<keyword evidence="4" id="KW-0479">Metal-binding</keyword>
<dbReference type="CDD" id="cd06558">
    <property type="entry name" value="crotonase-like"/>
    <property type="match status" value="1"/>
</dbReference>
<dbReference type="InterPro" id="IPR001300">
    <property type="entry name" value="Peptidase_C2_calpain_cat"/>
</dbReference>
<dbReference type="SUPFAM" id="SSF47473">
    <property type="entry name" value="EF-hand"/>
    <property type="match status" value="1"/>
</dbReference>
<feature type="region of interest" description="Disordered" evidence="8">
    <location>
        <begin position="451"/>
        <end position="474"/>
    </location>
</feature>
<evidence type="ECO:0000256" key="5">
    <source>
        <dbReference type="ARBA" id="ARBA00022801"/>
    </source>
</evidence>
<feature type="domain" description="Calpain catalytic" evidence="9">
    <location>
        <begin position="653"/>
        <end position="979"/>
    </location>
</feature>
<protein>
    <recommendedName>
        <fullName evidence="3">inorganic diphosphatase</fullName>
        <ecNumber evidence="3">3.6.1.1</ecNumber>
    </recommendedName>
</protein>
<name>A0ABP0IBS3_9DINO</name>
<evidence type="ECO:0000256" key="4">
    <source>
        <dbReference type="ARBA" id="ARBA00022723"/>
    </source>
</evidence>
<feature type="region of interest" description="Disordered" evidence="8">
    <location>
        <begin position="1251"/>
        <end position="1286"/>
    </location>
</feature>
<dbReference type="CDD" id="cd00412">
    <property type="entry name" value="pyrophosphatase"/>
    <property type="match status" value="1"/>
</dbReference>
<keyword evidence="6" id="KW-0460">Magnesium</keyword>
<dbReference type="InterPro" id="IPR036649">
    <property type="entry name" value="Pyrophosphatase_sf"/>
</dbReference>
<evidence type="ECO:0000313" key="12">
    <source>
        <dbReference type="Proteomes" id="UP001642464"/>
    </source>
</evidence>
<sequence>DAEVLLQRPGVQVVRPRWGGGHAAVVWLDRPHKLNALGTDVLAGLADAFEWLQREDFAQGRLKVVALLGKVRAARTLLLGFRSFSAGADLKEEERTIPSMTEEPSKHEQSMFFRKWRFDLQVGRRAMQAIQDIEAFTICGVHGHAMGGGWCLALASDLVIAEKDTVFAMPEIDIHLPLTWACTPRLVQHVGTAKAKEIIALGLRYRADELAALGAINRVVESKDAMQDLVREWATQLAAKDPFALHMVKTQFRGLARAASMGDMTETDGDLLLGPNHTRPLGTTTTRSCSYGNRFAMTTRSPSMPLMRLHTVCLGFVGDCAITMSPLPTRFNSGAMWSTSTISPAVLNVGSIDGPTHIVTSNTYVLTTYSTDPNLVSFHALYMLIFGRVSIRHPKPCSLGTCTTPRRPRVPPERPSERVAAAETSAPRPRAGVLIELMEWVLRSAVPRGFSGGSERLGTPSHEDPGGTAAASHRLPTPGEGAAACWHLARFKQHGEAFGLTLDDFESISGLPRDDAKSCFEAFDTDKNGRVDALETLSAIALMASVPLTDKLRFVYDLYDVGKRGALTLDEVAIAFHGILNGFGKMDGRVPAIPIEQLEAPIKRIFLRVGKTVDDEVTFEEFTLFCKMHSLAQSVLAFINGAAGLEDIPPGVRFEDPSFDSIAQVLYGPQAQAPEAAQHTIEFGDPANFVWKRPGSDPLVLLPDDLVASRLCRGYFPFDAVADALQMLAMRPRLVQALFLNTGQESQGRFTMQFFSHGQWQIVSVDDRVLCSRMARFCTVCESTQEPGRELPFIGFCHAVDHPAEIWMHLLEKGLAKLHGSYAALGRQSFYDILESLTGGVAAFSTWRTPSEEHLRAAEEAKIYQTLSTAYTEGVVGVAHYGHRPEGAGPALDPCEQFLGHESRSQRKGIAPAQLYTVHGVKSGFVKLRAPKSTSKHRYTAHEEHDQKCSEDESRLGLFWMAFRDFVAIFHDLHMCRVFDEAQWSACSVTGSMVSGGLLTDPAWYKNDQHCLQVLEPDSTFHVSVFGCLPEQQGTLSLCVFAHDYGNVLEGDAIPVTAVTQANVQAVAPIDMNKHSASLKLTLQPGKYVVAVLDQRMGSSSRYSLVVRHRLLAGKGSAAVDSHLFHAKDEVDFVDRETARDQALMGGGSLTRLDADQLARLHQRVQRHPHVHASGDCDLGIAANSAASHALRMHLEASAEGLLRTMGAGASTGKLDEVKHEYLDVIAKAADADEELRKDLLKRLGADEQTGLRRGSASSVSTADSLAKPQTTIPIERHEVGESNTTTFRVQARKDGKPLSLWHDVPLFEQDDQGQPNKDRVHFVCEIPKWTKKKFEIATDEECTPIKQDEKKGQLREFKTGAAGLFFNYGCFPQTWEDPSHFHEGCDVGGDNDPLDVCEIGMRQIGVGEVQTVKVLGVLAMIDEGEMDWKVIAIASDDPWAEFLNDVSDLERLVPGMISSIREWFRNYKVADGKPQNNFAFEERCLDKAFAHDVITECHGAWYNLLQRKHEPHEKAEKLDTKHRPSMLALTPAQLHELQQRHQKGCANSKLNENIIDEKD</sequence>
<dbReference type="PROSITE" id="PS00387">
    <property type="entry name" value="PPASE"/>
    <property type="match status" value="1"/>
</dbReference>
<dbReference type="SUPFAM" id="SSF50324">
    <property type="entry name" value="Inorganic pyrophosphatase"/>
    <property type="match status" value="1"/>
</dbReference>
<evidence type="ECO:0000259" key="10">
    <source>
        <dbReference type="PROSITE" id="PS50222"/>
    </source>
</evidence>
<dbReference type="InterPro" id="IPR038765">
    <property type="entry name" value="Papain-like_cys_pep_sf"/>
</dbReference>
<comment type="caution">
    <text evidence="7">Lacks conserved residue(s) required for the propagation of feature annotation.</text>
</comment>
<dbReference type="SUPFAM" id="SSF54001">
    <property type="entry name" value="Cysteine proteinases"/>
    <property type="match status" value="1"/>
</dbReference>